<gene>
    <name evidence="3" type="ORF">BGE01nite_20280</name>
</gene>
<evidence type="ECO:0000256" key="1">
    <source>
        <dbReference type="SAM" id="Phobius"/>
    </source>
</evidence>
<feature type="transmembrane region" description="Helical" evidence="1">
    <location>
        <begin position="63"/>
        <end position="80"/>
    </location>
</feature>
<keyword evidence="1" id="KW-0472">Membrane</keyword>
<feature type="transmembrane region" description="Helical" evidence="1">
    <location>
        <begin position="232"/>
        <end position="255"/>
    </location>
</feature>
<feature type="transmembrane region" description="Helical" evidence="1">
    <location>
        <begin position="261"/>
        <end position="280"/>
    </location>
</feature>
<dbReference type="Proteomes" id="UP000321577">
    <property type="component" value="Unassembled WGS sequence"/>
</dbReference>
<dbReference type="SUPFAM" id="SSF103481">
    <property type="entry name" value="Multidrug resistance efflux transporter EmrE"/>
    <property type="match status" value="1"/>
</dbReference>
<feature type="transmembrane region" description="Helical" evidence="1">
    <location>
        <begin position="171"/>
        <end position="191"/>
    </location>
</feature>
<feature type="transmembrane region" description="Helical" evidence="1">
    <location>
        <begin position="203"/>
        <end position="220"/>
    </location>
</feature>
<feature type="transmembrane region" description="Helical" evidence="1">
    <location>
        <begin position="7"/>
        <end position="26"/>
    </location>
</feature>
<dbReference type="Pfam" id="PF00892">
    <property type="entry name" value="EamA"/>
    <property type="match status" value="1"/>
</dbReference>
<dbReference type="RefSeq" id="WP_146850326.1">
    <property type="nucleotide sequence ID" value="NZ_BKAG01000011.1"/>
</dbReference>
<comment type="caution">
    <text evidence="3">The sequence shown here is derived from an EMBL/GenBank/DDBJ whole genome shotgun (WGS) entry which is preliminary data.</text>
</comment>
<keyword evidence="1" id="KW-0812">Transmembrane</keyword>
<protein>
    <submittedName>
        <fullName evidence="3">Permease</fullName>
    </submittedName>
</protein>
<evidence type="ECO:0000259" key="2">
    <source>
        <dbReference type="Pfam" id="PF00892"/>
    </source>
</evidence>
<evidence type="ECO:0000313" key="4">
    <source>
        <dbReference type="Proteomes" id="UP000321577"/>
    </source>
</evidence>
<evidence type="ECO:0000313" key="3">
    <source>
        <dbReference type="EMBL" id="GEP42737.1"/>
    </source>
</evidence>
<reference evidence="3 4" key="1">
    <citation type="submission" date="2019-07" db="EMBL/GenBank/DDBJ databases">
        <title>Whole genome shotgun sequence of Brevifollis gellanilyticus NBRC 108608.</title>
        <authorList>
            <person name="Hosoyama A."/>
            <person name="Uohara A."/>
            <person name="Ohji S."/>
            <person name="Ichikawa N."/>
        </authorList>
    </citation>
    <scope>NUCLEOTIDE SEQUENCE [LARGE SCALE GENOMIC DNA]</scope>
    <source>
        <strain evidence="3 4">NBRC 108608</strain>
    </source>
</reference>
<dbReference type="InterPro" id="IPR037185">
    <property type="entry name" value="EmrE-like"/>
</dbReference>
<organism evidence="3 4">
    <name type="scientific">Brevifollis gellanilyticus</name>
    <dbReference type="NCBI Taxonomy" id="748831"/>
    <lineage>
        <taxon>Bacteria</taxon>
        <taxon>Pseudomonadati</taxon>
        <taxon>Verrucomicrobiota</taxon>
        <taxon>Verrucomicrobiia</taxon>
        <taxon>Verrucomicrobiales</taxon>
        <taxon>Verrucomicrobiaceae</taxon>
    </lineage>
</organism>
<dbReference type="OrthoDB" id="9150437at2"/>
<feature type="transmembrane region" description="Helical" evidence="1">
    <location>
        <begin position="139"/>
        <end position="159"/>
    </location>
</feature>
<dbReference type="PANTHER" id="PTHR22911">
    <property type="entry name" value="ACYL-MALONYL CONDENSING ENZYME-RELATED"/>
    <property type="match status" value="1"/>
</dbReference>
<dbReference type="AlphaFoldDB" id="A0A512M7M3"/>
<dbReference type="GO" id="GO:0016020">
    <property type="term" value="C:membrane"/>
    <property type="evidence" value="ECO:0007669"/>
    <property type="project" value="InterPro"/>
</dbReference>
<name>A0A512M7M3_9BACT</name>
<keyword evidence="4" id="KW-1185">Reference proteome</keyword>
<accession>A0A512M7M3</accession>
<dbReference type="EMBL" id="BKAG01000011">
    <property type="protein sequence ID" value="GEP42737.1"/>
    <property type="molecule type" value="Genomic_DNA"/>
</dbReference>
<keyword evidence="1" id="KW-1133">Transmembrane helix</keyword>
<feature type="transmembrane region" description="Helical" evidence="1">
    <location>
        <begin position="116"/>
        <end position="133"/>
    </location>
</feature>
<sequence length="294" mass="32744">MRDYLKLHLVIVAWGFTAILGKLIDMPPIEMLVWRTALAAVGFTLVARWQGQSLAMSKGERSRMILLGGLLGLHWILFFISARLSTASVCLAAMPTGMLWCSLVEPWINKTRRWRPLELVVGLVIVGAVWLIYEVEFRYWLGFSVALGAAFLAALFAVISKQLVARCHYAVMGTYQMSGACVVSIIGWLGLEHGHVTVPGVDDLLWLFLFASICTVWAYAGYMDVLKRLSMFTVNVIYNLEPIYGIALAALIFGQSEYMSTGFYIGAAIIIGSVVLVPWLERWVDGQKARMTKP</sequence>
<feature type="transmembrane region" description="Helical" evidence="1">
    <location>
        <begin position="86"/>
        <end position="104"/>
    </location>
</feature>
<feature type="domain" description="EamA" evidence="2">
    <location>
        <begin position="141"/>
        <end position="277"/>
    </location>
</feature>
<dbReference type="InterPro" id="IPR000620">
    <property type="entry name" value="EamA_dom"/>
</dbReference>
<proteinExistence type="predicted"/>
<feature type="transmembrane region" description="Helical" evidence="1">
    <location>
        <begin position="32"/>
        <end position="51"/>
    </location>
</feature>
<dbReference type="PANTHER" id="PTHR22911:SF79">
    <property type="entry name" value="MOBA-LIKE NTP TRANSFERASE DOMAIN-CONTAINING PROTEIN"/>
    <property type="match status" value="1"/>
</dbReference>